<name>A0A7I7XDJ2_9MYCO</name>
<proteinExistence type="predicted"/>
<evidence type="ECO:0008006" key="3">
    <source>
        <dbReference type="Google" id="ProtNLM"/>
    </source>
</evidence>
<accession>A0A7I7XDJ2</accession>
<gene>
    <name evidence="1" type="ORF">MMAD_17600</name>
</gene>
<dbReference type="EMBL" id="AP022610">
    <property type="protein sequence ID" value="BBZ27465.1"/>
    <property type="molecule type" value="Genomic_DNA"/>
</dbReference>
<dbReference type="RefSeq" id="WP_163735331.1">
    <property type="nucleotide sequence ID" value="NZ_AP022610.1"/>
</dbReference>
<protein>
    <recommendedName>
        <fullName evidence="3">DoxX family protein</fullName>
    </recommendedName>
</protein>
<reference evidence="1 2" key="1">
    <citation type="journal article" date="2019" name="Emerg. Microbes Infect.">
        <title>Comprehensive subspecies identification of 175 nontuberculous mycobacteria species based on 7547 genomic profiles.</title>
        <authorList>
            <person name="Matsumoto Y."/>
            <person name="Kinjo T."/>
            <person name="Motooka D."/>
            <person name="Nabeya D."/>
            <person name="Jung N."/>
            <person name="Uechi K."/>
            <person name="Horii T."/>
            <person name="Iida T."/>
            <person name="Fujita J."/>
            <person name="Nakamura S."/>
        </authorList>
    </citation>
    <scope>NUCLEOTIDE SEQUENCE [LARGE SCALE GENOMIC DNA]</scope>
    <source>
        <strain evidence="1 2">JCM 13574</strain>
    </source>
</reference>
<dbReference type="Proteomes" id="UP000466517">
    <property type="component" value="Chromosome"/>
</dbReference>
<evidence type="ECO:0000313" key="2">
    <source>
        <dbReference type="Proteomes" id="UP000466517"/>
    </source>
</evidence>
<evidence type="ECO:0000313" key="1">
    <source>
        <dbReference type="EMBL" id="BBZ27465.1"/>
    </source>
</evidence>
<sequence length="107" mass="11640">MRRRANARVAGLVLAAIGVAQLANPHLFDPLARRVFPRRTRLQTYVNGAVLTLVGLGIRLPRTRGLATIVGVGYAAHVSRRATRTARRAERTLGYRTSALGDASPLR</sequence>
<organism evidence="1 2">
    <name type="scientific">Mycolicibacterium madagascariense</name>
    <dbReference type="NCBI Taxonomy" id="212765"/>
    <lineage>
        <taxon>Bacteria</taxon>
        <taxon>Bacillati</taxon>
        <taxon>Actinomycetota</taxon>
        <taxon>Actinomycetes</taxon>
        <taxon>Mycobacteriales</taxon>
        <taxon>Mycobacteriaceae</taxon>
        <taxon>Mycolicibacterium</taxon>
    </lineage>
</organism>
<keyword evidence="2" id="KW-1185">Reference proteome</keyword>
<dbReference type="KEGG" id="mmag:MMAD_17600"/>
<dbReference type="AlphaFoldDB" id="A0A7I7XDJ2"/>